<dbReference type="RefSeq" id="XP_009547461.1">
    <property type="nucleotide sequence ID" value="XM_009549166.1"/>
</dbReference>
<protein>
    <recommendedName>
        <fullName evidence="2">Zn(2)-C6 fungal-type domain-containing protein</fullName>
    </recommendedName>
</protein>
<feature type="region of interest" description="Disordered" evidence="1">
    <location>
        <begin position="1"/>
        <end position="46"/>
    </location>
</feature>
<dbReference type="SUPFAM" id="SSF57701">
    <property type="entry name" value="Zn2/Cys6 DNA-binding domain"/>
    <property type="match status" value="1"/>
</dbReference>
<feature type="region of interest" description="Disordered" evidence="1">
    <location>
        <begin position="98"/>
        <end position="117"/>
    </location>
</feature>
<dbReference type="Proteomes" id="UP000030671">
    <property type="component" value="Unassembled WGS sequence"/>
</dbReference>
<dbReference type="GO" id="GO:0008270">
    <property type="term" value="F:zinc ion binding"/>
    <property type="evidence" value="ECO:0007669"/>
    <property type="project" value="InterPro"/>
</dbReference>
<evidence type="ECO:0000313" key="4">
    <source>
        <dbReference type="Proteomes" id="UP000030671"/>
    </source>
</evidence>
<gene>
    <name evidence="3" type="ORF">HETIRDRAFT_319564</name>
</gene>
<dbReference type="KEGG" id="hir:HETIRDRAFT_319564"/>
<reference evidence="3 4" key="1">
    <citation type="journal article" date="2012" name="New Phytol.">
        <title>Insight into trade-off between wood decay and parasitism from the genome of a fungal forest pathogen.</title>
        <authorList>
            <person name="Olson A."/>
            <person name="Aerts A."/>
            <person name="Asiegbu F."/>
            <person name="Belbahri L."/>
            <person name="Bouzid O."/>
            <person name="Broberg A."/>
            <person name="Canback B."/>
            <person name="Coutinho P.M."/>
            <person name="Cullen D."/>
            <person name="Dalman K."/>
            <person name="Deflorio G."/>
            <person name="van Diepen L.T."/>
            <person name="Dunand C."/>
            <person name="Duplessis S."/>
            <person name="Durling M."/>
            <person name="Gonthier P."/>
            <person name="Grimwood J."/>
            <person name="Fossdal C.G."/>
            <person name="Hansson D."/>
            <person name="Henrissat B."/>
            <person name="Hietala A."/>
            <person name="Himmelstrand K."/>
            <person name="Hoffmeister D."/>
            <person name="Hogberg N."/>
            <person name="James T.Y."/>
            <person name="Karlsson M."/>
            <person name="Kohler A."/>
            <person name="Kues U."/>
            <person name="Lee Y.H."/>
            <person name="Lin Y.C."/>
            <person name="Lind M."/>
            <person name="Lindquist E."/>
            <person name="Lombard V."/>
            <person name="Lucas S."/>
            <person name="Lunden K."/>
            <person name="Morin E."/>
            <person name="Murat C."/>
            <person name="Park J."/>
            <person name="Raffaello T."/>
            <person name="Rouze P."/>
            <person name="Salamov A."/>
            <person name="Schmutz J."/>
            <person name="Solheim H."/>
            <person name="Stahlberg J."/>
            <person name="Velez H."/>
            <person name="de Vries R.P."/>
            <person name="Wiebenga A."/>
            <person name="Woodward S."/>
            <person name="Yakovlev I."/>
            <person name="Garbelotto M."/>
            <person name="Martin F."/>
            <person name="Grigoriev I.V."/>
            <person name="Stenlid J."/>
        </authorList>
    </citation>
    <scope>NUCLEOTIDE SEQUENCE [LARGE SCALE GENOMIC DNA]</scope>
    <source>
        <strain evidence="3 4">TC 32-1</strain>
    </source>
</reference>
<dbReference type="InterPro" id="IPR001138">
    <property type="entry name" value="Zn2Cys6_DnaBD"/>
</dbReference>
<dbReference type="OrthoDB" id="39175at2759"/>
<dbReference type="InterPro" id="IPR036864">
    <property type="entry name" value="Zn2-C6_fun-type_DNA-bd_sf"/>
</dbReference>
<organism evidence="3 4">
    <name type="scientific">Heterobasidion irregulare (strain TC 32-1)</name>
    <dbReference type="NCBI Taxonomy" id="747525"/>
    <lineage>
        <taxon>Eukaryota</taxon>
        <taxon>Fungi</taxon>
        <taxon>Dikarya</taxon>
        <taxon>Basidiomycota</taxon>
        <taxon>Agaricomycotina</taxon>
        <taxon>Agaricomycetes</taxon>
        <taxon>Russulales</taxon>
        <taxon>Bondarzewiaceae</taxon>
        <taxon>Heterobasidion</taxon>
        <taxon>Heterobasidion annosum species complex</taxon>
    </lineage>
</organism>
<dbReference type="GeneID" id="20670609"/>
<feature type="compositionally biased region" description="Pro residues" evidence="1">
    <location>
        <begin position="16"/>
        <end position="35"/>
    </location>
</feature>
<dbReference type="PROSITE" id="PS00463">
    <property type="entry name" value="ZN2_CY6_FUNGAL_1"/>
    <property type="match status" value="1"/>
</dbReference>
<evidence type="ECO:0000256" key="1">
    <source>
        <dbReference type="SAM" id="MobiDB-lite"/>
    </source>
</evidence>
<keyword evidence="4" id="KW-1185">Reference proteome</keyword>
<dbReference type="EMBL" id="KI925459">
    <property type="protein sequence ID" value="ETW80751.1"/>
    <property type="molecule type" value="Genomic_DNA"/>
</dbReference>
<dbReference type="PROSITE" id="PS50048">
    <property type="entry name" value="ZN2_CY6_FUNGAL_2"/>
    <property type="match status" value="1"/>
</dbReference>
<dbReference type="HOGENOM" id="CLU_2085131_0_0_1"/>
<dbReference type="AlphaFoldDB" id="W4K6R5"/>
<dbReference type="InParanoid" id="W4K6R5"/>
<accession>W4K6R5</accession>
<evidence type="ECO:0000259" key="2">
    <source>
        <dbReference type="PROSITE" id="PS50048"/>
    </source>
</evidence>
<feature type="domain" description="Zn(2)-C6 fungal-type" evidence="2">
    <location>
        <begin position="47"/>
        <end position="80"/>
    </location>
</feature>
<dbReference type="Pfam" id="PF00172">
    <property type="entry name" value="Zn_clus"/>
    <property type="match status" value="1"/>
</dbReference>
<dbReference type="GO" id="GO:0000981">
    <property type="term" value="F:DNA-binding transcription factor activity, RNA polymerase II-specific"/>
    <property type="evidence" value="ECO:0007669"/>
    <property type="project" value="InterPro"/>
</dbReference>
<sequence>MHSPSPSSSSSLRPHPTSPVRPPPAPPPNPPPPPTSAYGKKRKVERACDACRRRKTRCDGPKMPDNVCSTCISSRRKCTYMSVSLPCLYLAYHPAHVPTRPCTTPREASKPRGPPKA</sequence>
<evidence type="ECO:0000313" key="3">
    <source>
        <dbReference type="EMBL" id="ETW80751.1"/>
    </source>
</evidence>
<feature type="compositionally biased region" description="Low complexity" evidence="1">
    <location>
        <begin position="1"/>
        <end position="15"/>
    </location>
</feature>
<dbReference type="CDD" id="cd00067">
    <property type="entry name" value="GAL4"/>
    <property type="match status" value="1"/>
</dbReference>
<proteinExistence type="predicted"/>
<dbReference type="SMART" id="SM00066">
    <property type="entry name" value="GAL4"/>
    <property type="match status" value="1"/>
</dbReference>
<dbReference type="Gene3D" id="4.10.240.10">
    <property type="entry name" value="Zn(2)-C6 fungal-type DNA-binding domain"/>
    <property type="match status" value="1"/>
</dbReference>
<name>W4K6R5_HETIT</name>